<dbReference type="RefSeq" id="WP_036941789.1">
    <property type="nucleotide sequence ID" value="NZ_JQKC01000016.1"/>
</dbReference>
<dbReference type="Gene3D" id="6.10.250.690">
    <property type="match status" value="1"/>
</dbReference>
<dbReference type="SMART" id="SM00862">
    <property type="entry name" value="Trans_reg_C"/>
    <property type="match status" value="1"/>
</dbReference>
<comment type="caution">
    <text evidence="12">The sequence shown here is derived from an EMBL/GenBank/DDBJ whole genome shotgun (WGS) entry which is preliminary data.</text>
</comment>
<dbReference type="eggNOG" id="COG0745">
    <property type="taxonomic scope" value="Bacteria"/>
</dbReference>
<accession>A0A0L6JMR1</accession>
<feature type="domain" description="Response regulatory" evidence="10">
    <location>
        <begin position="5"/>
        <end position="121"/>
    </location>
</feature>
<evidence type="ECO:0000256" key="5">
    <source>
        <dbReference type="ARBA" id="ARBA00023125"/>
    </source>
</evidence>
<proteinExistence type="predicted"/>
<dbReference type="InterPro" id="IPR039420">
    <property type="entry name" value="WalR-like"/>
</dbReference>
<keyword evidence="3" id="KW-0902">Two-component regulatory system</keyword>
<reference evidence="13" key="1">
    <citation type="submission" date="2015-07" db="EMBL/GenBank/DDBJ databases">
        <title>Near-Complete Genome Sequence of the Cellulolytic Bacterium Bacteroides (Pseudobacteroides) cellulosolvens ATCC 35603.</title>
        <authorList>
            <person name="Dassa B."/>
            <person name="Utturkar S.M."/>
            <person name="Klingeman D.M."/>
            <person name="Hurt R.A."/>
            <person name="Keller M."/>
            <person name="Xu J."/>
            <person name="Reddy Y.H.K."/>
            <person name="Borovok I."/>
            <person name="Grinberg I.R."/>
            <person name="Lamed R."/>
            <person name="Zhivin O."/>
            <person name="Bayer E.A."/>
            <person name="Brown S.D."/>
        </authorList>
    </citation>
    <scope>NUCLEOTIDE SEQUENCE [LARGE SCALE GENOMIC DNA]</scope>
    <source>
        <strain evidence="13">DSM 2933</strain>
    </source>
</reference>
<name>A0A0L6JMR1_9FIRM</name>
<comment type="function">
    <text evidence="7">May play the central regulatory role in sporulation. It may be an element of the effector pathway responsible for the activation of sporulation genes in response to nutritional stress. Spo0A may act in concert with spo0H (a sigma factor) to control the expression of some genes that are critical to the sporulation process.</text>
</comment>
<evidence type="ECO:0000256" key="1">
    <source>
        <dbReference type="ARBA" id="ARBA00018672"/>
    </source>
</evidence>
<gene>
    <name evidence="12" type="ORF">Bccel_2313</name>
</gene>
<dbReference type="FunFam" id="1.10.10.10:FF:000018">
    <property type="entry name" value="DNA-binding response regulator ResD"/>
    <property type="match status" value="1"/>
</dbReference>
<dbReference type="SUPFAM" id="SSF52172">
    <property type="entry name" value="CheY-like"/>
    <property type="match status" value="1"/>
</dbReference>
<dbReference type="PATRIC" id="fig|398512.5.peg.2413"/>
<keyword evidence="13" id="KW-1185">Reference proteome</keyword>
<evidence type="ECO:0000259" key="10">
    <source>
        <dbReference type="PROSITE" id="PS50110"/>
    </source>
</evidence>
<dbReference type="InterPro" id="IPR001867">
    <property type="entry name" value="OmpR/PhoB-type_DNA-bd"/>
</dbReference>
<dbReference type="Gene3D" id="3.40.50.2300">
    <property type="match status" value="1"/>
</dbReference>
<dbReference type="FunFam" id="3.40.50.2300:FF:000001">
    <property type="entry name" value="DNA-binding response regulator PhoB"/>
    <property type="match status" value="1"/>
</dbReference>
<protein>
    <recommendedName>
        <fullName evidence="1">Stage 0 sporulation protein A homolog</fullName>
    </recommendedName>
</protein>
<dbReference type="GO" id="GO:0000156">
    <property type="term" value="F:phosphorelay response regulator activity"/>
    <property type="evidence" value="ECO:0007669"/>
    <property type="project" value="TreeGrafter"/>
</dbReference>
<dbReference type="GO" id="GO:0032993">
    <property type="term" value="C:protein-DNA complex"/>
    <property type="evidence" value="ECO:0007669"/>
    <property type="project" value="TreeGrafter"/>
</dbReference>
<feature type="modified residue" description="4-aspartylphosphate" evidence="8">
    <location>
        <position position="54"/>
    </location>
</feature>
<keyword evidence="5 9" id="KW-0238">DNA-binding</keyword>
<keyword evidence="6" id="KW-0804">Transcription</keyword>
<evidence type="ECO:0000256" key="6">
    <source>
        <dbReference type="ARBA" id="ARBA00023163"/>
    </source>
</evidence>
<evidence type="ECO:0000256" key="4">
    <source>
        <dbReference type="ARBA" id="ARBA00023015"/>
    </source>
</evidence>
<evidence type="ECO:0000256" key="7">
    <source>
        <dbReference type="ARBA" id="ARBA00024867"/>
    </source>
</evidence>
<dbReference type="GO" id="GO:0005829">
    <property type="term" value="C:cytosol"/>
    <property type="evidence" value="ECO:0007669"/>
    <property type="project" value="TreeGrafter"/>
</dbReference>
<dbReference type="PANTHER" id="PTHR48111:SF73">
    <property type="entry name" value="ALKALINE PHOSPHATASE SYNTHESIS TRANSCRIPTIONAL REGULATORY PROTEIN PHOP"/>
    <property type="match status" value="1"/>
</dbReference>
<dbReference type="Gene3D" id="1.10.10.10">
    <property type="entry name" value="Winged helix-like DNA-binding domain superfamily/Winged helix DNA-binding domain"/>
    <property type="match status" value="1"/>
</dbReference>
<dbReference type="PANTHER" id="PTHR48111">
    <property type="entry name" value="REGULATOR OF RPOS"/>
    <property type="match status" value="1"/>
</dbReference>
<dbReference type="EMBL" id="LGTC01000001">
    <property type="protein sequence ID" value="KNY27048.1"/>
    <property type="molecule type" value="Genomic_DNA"/>
</dbReference>
<evidence type="ECO:0000256" key="2">
    <source>
        <dbReference type="ARBA" id="ARBA00022553"/>
    </source>
</evidence>
<keyword evidence="4" id="KW-0805">Transcription regulation</keyword>
<dbReference type="GO" id="GO:0006355">
    <property type="term" value="P:regulation of DNA-templated transcription"/>
    <property type="evidence" value="ECO:0007669"/>
    <property type="project" value="InterPro"/>
</dbReference>
<keyword evidence="2 8" id="KW-0597">Phosphoprotein</keyword>
<feature type="DNA-binding region" description="OmpR/PhoB-type" evidence="9">
    <location>
        <begin position="132"/>
        <end position="231"/>
    </location>
</feature>
<dbReference type="InterPro" id="IPR036388">
    <property type="entry name" value="WH-like_DNA-bd_sf"/>
</dbReference>
<dbReference type="SUPFAM" id="SSF46894">
    <property type="entry name" value="C-terminal effector domain of the bipartite response regulators"/>
    <property type="match status" value="1"/>
</dbReference>
<dbReference type="OrthoDB" id="9802426at2"/>
<dbReference type="STRING" id="398512.Bccel_2313"/>
<dbReference type="PROSITE" id="PS51755">
    <property type="entry name" value="OMPR_PHOB"/>
    <property type="match status" value="1"/>
</dbReference>
<feature type="domain" description="OmpR/PhoB-type" evidence="11">
    <location>
        <begin position="132"/>
        <end position="231"/>
    </location>
</feature>
<dbReference type="InterPro" id="IPR011006">
    <property type="entry name" value="CheY-like_superfamily"/>
</dbReference>
<dbReference type="Pfam" id="PF00486">
    <property type="entry name" value="Trans_reg_C"/>
    <property type="match status" value="1"/>
</dbReference>
<dbReference type="PROSITE" id="PS50110">
    <property type="entry name" value="RESPONSE_REGULATORY"/>
    <property type="match status" value="1"/>
</dbReference>
<dbReference type="InterPro" id="IPR001789">
    <property type="entry name" value="Sig_transdc_resp-reg_receiver"/>
</dbReference>
<dbReference type="InterPro" id="IPR016032">
    <property type="entry name" value="Sig_transdc_resp-reg_C-effctor"/>
</dbReference>
<evidence type="ECO:0000259" key="11">
    <source>
        <dbReference type="PROSITE" id="PS51755"/>
    </source>
</evidence>
<dbReference type="Pfam" id="PF00072">
    <property type="entry name" value="Response_reg"/>
    <property type="match status" value="1"/>
</dbReference>
<evidence type="ECO:0000256" key="9">
    <source>
        <dbReference type="PROSITE-ProRule" id="PRU01091"/>
    </source>
</evidence>
<dbReference type="GO" id="GO:0000976">
    <property type="term" value="F:transcription cis-regulatory region binding"/>
    <property type="evidence" value="ECO:0007669"/>
    <property type="project" value="TreeGrafter"/>
</dbReference>
<evidence type="ECO:0000256" key="8">
    <source>
        <dbReference type="PROSITE-ProRule" id="PRU00169"/>
    </source>
</evidence>
<dbReference type="AlphaFoldDB" id="A0A0L6JMR1"/>
<evidence type="ECO:0000313" key="13">
    <source>
        <dbReference type="Proteomes" id="UP000036923"/>
    </source>
</evidence>
<dbReference type="SMART" id="SM00448">
    <property type="entry name" value="REC"/>
    <property type="match status" value="1"/>
</dbReference>
<dbReference type="Proteomes" id="UP000036923">
    <property type="component" value="Unassembled WGS sequence"/>
</dbReference>
<sequence length="237" mass="27160">MTKQLIFAVEDEANIQQLIKYNLEANGYKVITFDTGEQLLEECKSNVPNLFILDIMLPGVDGLEVCRLLRQNPRTKAIPVIILTAKSDEFDKVLGLELGADDYVTKPFSVRELVARVKALFRRVHISTESNPEVIQFGNISLDCTRREVYKDDKLLDLPLKEFELLKLLISNKGKVLSRETLLEKVWGFDYYGETRTVDVHIRYLRQKIEDDDSTPVFIETIRGIGYRFNDKGASGK</sequence>
<organism evidence="12 13">
    <name type="scientific">Pseudobacteroides cellulosolvens ATCC 35603 = DSM 2933</name>
    <dbReference type="NCBI Taxonomy" id="398512"/>
    <lineage>
        <taxon>Bacteria</taxon>
        <taxon>Bacillati</taxon>
        <taxon>Bacillota</taxon>
        <taxon>Clostridia</taxon>
        <taxon>Eubacteriales</taxon>
        <taxon>Oscillospiraceae</taxon>
        <taxon>Pseudobacteroides</taxon>
    </lineage>
</organism>
<evidence type="ECO:0000313" key="12">
    <source>
        <dbReference type="EMBL" id="KNY27048.1"/>
    </source>
</evidence>
<dbReference type="CDD" id="cd00383">
    <property type="entry name" value="trans_reg_C"/>
    <property type="match status" value="1"/>
</dbReference>
<evidence type="ECO:0000256" key="3">
    <source>
        <dbReference type="ARBA" id="ARBA00023012"/>
    </source>
</evidence>